<evidence type="ECO:0000256" key="1">
    <source>
        <dbReference type="ARBA" id="ARBA00023015"/>
    </source>
</evidence>
<evidence type="ECO:0000313" key="6">
    <source>
        <dbReference type="EMBL" id="MBP1937549.1"/>
    </source>
</evidence>
<dbReference type="CDD" id="cd01109">
    <property type="entry name" value="HTH_YyaN"/>
    <property type="match status" value="1"/>
</dbReference>
<comment type="caution">
    <text evidence="6">The sequence shown here is derived from an EMBL/GenBank/DDBJ whole genome shotgun (WGS) entry which is preliminary data.</text>
</comment>
<reference evidence="6 7" key="1">
    <citation type="submission" date="2021-03" db="EMBL/GenBank/DDBJ databases">
        <title>Genomic Encyclopedia of Type Strains, Phase IV (KMG-IV): sequencing the most valuable type-strain genomes for metagenomic binning, comparative biology and taxonomic classification.</title>
        <authorList>
            <person name="Goeker M."/>
        </authorList>
    </citation>
    <scope>NUCLEOTIDE SEQUENCE [LARGE SCALE GENOMIC DNA]</scope>
    <source>
        <strain evidence="6 7">DSM 23491</strain>
    </source>
</reference>
<dbReference type="GO" id="GO:0003677">
    <property type="term" value="F:DNA binding"/>
    <property type="evidence" value="ECO:0007669"/>
    <property type="project" value="UniProtKB-KW"/>
</dbReference>
<keyword evidence="1" id="KW-0805">Transcription regulation</keyword>
<keyword evidence="7" id="KW-1185">Reference proteome</keyword>
<keyword evidence="3" id="KW-0804">Transcription</keyword>
<dbReference type="PRINTS" id="PR00040">
    <property type="entry name" value="HTHMERR"/>
</dbReference>
<dbReference type="PANTHER" id="PTHR30204:SF98">
    <property type="entry name" value="HTH-TYPE TRANSCRIPTIONAL REGULATOR ADHR"/>
    <property type="match status" value="1"/>
</dbReference>
<dbReference type="Proteomes" id="UP001519273">
    <property type="component" value="Unassembled WGS sequence"/>
</dbReference>
<protein>
    <submittedName>
        <fullName evidence="6">DNA-binding transcriptional MerR regulator</fullName>
    </submittedName>
</protein>
<feature type="coiled-coil region" evidence="4">
    <location>
        <begin position="92"/>
        <end position="119"/>
    </location>
</feature>
<evidence type="ECO:0000259" key="5">
    <source>
        <dbReference type="PROSITE" id="PS50937"/>
    </source>
</evidence>
<organism evidence="6 7">
    <name type="scientific">Paenibacillus sediminis</name>
    <dbReference type="NCBI Taxonomy" id="664909"/>
    <lineage>
        <taxon>Bacteria</taxon>
        <taxon>Bacillati</taxon>
        <taxon>Bacillota</taxon>
        <taxon>Bacilli</taxon>
        <taxon>Bacillales</taxon>
        <taxon>Paenibacillaceae</taxon>
        <taxon>Paenibacillus</taxon>
    </lineage>
</organism>
<dbReference type="InterPro" id="IPR009061">
    <property type="entry name" value="DNA-bd_dom_put_sf"/>
</dbReference>
<dbReference type="SMART" id="SM00422">
    <property type="entry name" value="HTH_MERR"/>
    <property type="match status" value="1"/>
</dbReference>
<gene>
    <name evidence="6" type="ORF">J2Z20_002462</name>
</gene>
<feature type="domain" description="HTH merR-type" evidence="5">
    <location>
        <begin position="4"/>
        <end position="73"/>
    </location>
</feature>
<dbReference type="RefSeq" id="WP_209850385.1">
    <property type="nucleotide sequence ID" value="NZ_CBCRVE010000007.1"/>
</dbReference>
<keyword evidence="2 6" id="KW-0238">DNA-binding</keyword>
<evidence type="ECO:0000256" key="4">
    <source>
        <dbReference type="SAM" id="Coils"/>
    </source>
</evidence>
<dbReference type="Pfam" id="PF09278">
    <property type="entry name" value="MerR-DNA-bind"/>
    <property type="match status" value="1"/>
</dbReference>
<evidence type="ECO:0000256" key="2">
    <source>
        <dbReference type="ARBA" id="ARBA00023125"/>
    </source>
</evidence>
<evidence type="ECO:0000256" key="3">
    <source>
        <dbReference type="ARBA" id="ARBA00023163"/>
    </source>
</evidence>
<dbReference type="Gene3D" id="1.10.1660.10">
    <property type="match status" value="1"/>
</dbReference>
<name>A0ABS4H4T4_9BACL</name>
<dbReference type="InterPro" id="IPR015358">
    <property type="entry name" value="Tscrpt_reg_MerR_DNA-bd"/>
</dbReference>
<dbReference type="PROSITE" id="PS50937">
    <property type="entry name" value="HTH_MERR_2"/>
    <property type="match status" value="1"/>
</dbReference>
<dbReference type="Pfam" id="PF00376">
    <property type="entry name" value="MerR"/>
    <property type="match status" value="1"/>
</dbReference>
<dbReference type="EMBL" id="JAGGKP010000006">
    <property type="protein sequence ID" value="MBP1937549.1"/>
    <property type="molecule type" value="Genomic_DNA"/>
</dbReference>
<accession>A0ABS4H4T4</accession>
<keyword evidence="4" id="KW-0175">Coiled coil</keyword>
<evidence type="ECO:0000313" key="7">
    <source>
        <dbReference type="Proteomes" id="UP001519273"/>
    </source>
</evidence>
<dbReference type="InterPro" id="IPR000551">
    <property type="entry name" value="MerR-type_HTH_dom"/>
</dbReference>
<dbReference type="InterPro" id="IPR047057">
    <property type="entry name" value="MerR_fam"/>
</dbReference>
<sequence>MEKELTIQEIAKLTGLSVHTLRYYERIGLLDHVARTNSGYRKYSDADRAWIEFLNRLRATGMTIRKMQQFADLRRKGSATIHERRVILEEHQAEVRMRLLELQSNLESIEHKIVHYKELEEDELATK</sequence>
<dbReference type="PANTHER" id="PTHR30204">
    <property type="entry name" value="REDOX-CYCLING DRUG-SENSING TRANSCRIPTIONAL ACTIVATOR SOXR"/>
    <property type="match status" value="1"/>
</dbReference>
<dbReference type="SUPFAM" id="SSF46955">
    <property type="entry name" value="Putative DNA-binding domain"/>
    <property type="match status" value="1"/>
</dbReference>
<proteinExistence type="predicted"/>